<feature type="compositionally biased region" description="Gly residues" evidence="1">
    <location>
        <begin position="61"/>
        <end position="72"/>
    </location>
</feature>
<organism evidence="2 3">
    <name type="scientific">Rangifer tarandus platyrhynchus</name>
    <name type="common">Svalbard reindeer</name>
    <dbReference type="NCBI Taxonomy" id="3082113"/>
    <lineage>
        <taxon>Eukaryota</taxon>
        <taxon>Metazoa</taxon>
        <taxon>Chordata</taxon>
        <taxon>Craniata</taxon>
        <taxon>Vertebrata</taxon>
        <taxon>Euteleostomi</taxon>
        <taxon>Mammalia</taxon>
        <taxon>Eutheria</taxon>
        <taxon>Laurasiatheria</taxon>
        <taxon>Artiodactyla</taxon>
        <taxon>Ruminantia</taxon>
        <taxon>Pecora</taxon>
        <taxon>Cervidae</taxon>
        <taxon>Odocoileinae</taxon>
        <taxon>Rangifer</taxon>
    </lineage>
</organism>
<proteinExistence type="predicted"/>
<gene>
    <name evidence="2" type="ORF">MRATA1EN1_LOCUS22837</name>
</gene>
<reference evidence="2" key="1">
    <citation type="submission" date="2023-04" db="EMBL/GenBank/DDBJ databases">
        <authorList>
            <consortium name="ELIXIR-Norway"/>
        </authorList>
    </citation>
    <scope>NUCLEOTIDE SEQUENCE [LARGE SCALE GENOMIC DNA]</scope>
</reference>
<accession>A0ABN8ZJ45</accession>
<evidence type="ECO:0000313" key="3">
    <source>
        <dbReference type="Proteomes" id="UP001176941"/>
    </source>
</evidence>
<evidence type="ECO:0000313" key="2">
    <source>
        <dbReference type="EMBL" id="CAI9173875.1"/>
    </source>
</evidence>
<dbReference type="Proteomes" id="UP001176941">
    <property type="component" value="Chromosome 34"/>
</dbReference>
<sequence length="72" mass="7390">MTCGQQVGAGQRPRGQEDRAQGKPSGLEASPPPSLPPAVSVEGRLGHVVRSGDPHAQGRSAGRGCGGMRWFA</sequence>
<protein>
    <submittedName>
        <fullName evidence="2">Uncharacterized protein</fullName>
    </submittedName>
</protein>
<dbReference type="EMBL" id="OX460345">
    <property type="protein sequence ID" value="CAI9173875.1"/>
    <property type="molecule type" value="Genomic_DNA"/>
</dbReference>
<evidence type="ECO:0000256" key="1">
    <source>
        <dbReference type="SAM" id="MobiDB-lite"/>
    </source>
</evidence>
<feature type="region of interest" description="Disordered" evidence="1">
    <location>
        <begin position="1"/>
        <end position="72"/>
    </location>
</feature>
<keyword evidence="3" id="KW-1185">Reference proteome</keyword>
<name>A0ABN8ZJ45_RANTA</name>